<protein>
    <submittedName>
        <fullName evidence="1">Uncharacterized protein</fullName>
    </submittedName>
</protein>
<dbReference type="AlphaFoldDB" id="A0A444W6U8"/>
<name>A0A444W6U8_9FLAO</name>
<organism evidence="1 2">
    <name type="scientific">Flavobacterium beibuense</name>
    <dbReference type="NCBI Taxonomy" id="657326"/>
    <lineage>
        <taxon>Bacteria</taxon>
        <taxon>Pseudomonadati</taxon>
        <taxon>Bacteroidota</taxon>
        <taxon>Flavobacteriia</taxon>
        <taxon>Flavobacteriales</taxon>
        <taxon>Flavobacteriaceae</taxon>
        <taxon>Flavobacterium</taxon>
    </lineage>
</organism>
<sequence>MKGINNFIVLSTYRGRVVTNLKLNGINNKKGLQKCKPFNLSTN</sequence>
<gene>
    <name evidence="1" type="ORF">NU09_2948</name>
</gene>
<reference evidence="1 2" key="1">
    <citation type="submission" date="2014-12" db="EMBL/GenBank/DDBJ databases">
        <title>Genome sequence of Flavobacterium beibuense RSKm HC5.</title>
        <authorList>
            <person name="Kim J.F."/>
            <person name="Song J.Y."/>
            <person name="Kwak M.-J."/>
            <person name="Lee S.-W."/>
        </authorList>
    </citation>
    <scope>NUCLEOTIDE SEQUENCE [LARGE SCALE GENOMIC DNA]</scope>
    <source>
        <strain evidence="1 2">RSKm HC5</strain>
    </source>
</reference>
<evidence type="ECO:0000313" key="2">
    <source>
        <dbReference type="Proteomes" id="UP000289775"/>
    </source>
</evidence>
<comment type="caution">
    <text evidence="1">The sequence shown here is derived from an EMBL/GenBank/DDBJ whole genome shotgun (WGS) entry which is preliminary data.</text>
</comment>
<evidence type="ECO:0000313" key="1">
    <source>
        <dbReference type="EMBL" id="RYJ41574.1"/>
    </source>
</evidence>
<keyword evidence="2" id="KW-1185">Reference proteome</keyword>
<dbReference type="Proteomes" id="UP000289775">
    <property type="component" value="Unassembled WGS sequence"/>
</dbReference>
<dbReference type="EMBL" id="JUIW01000010">
    <property type="protein sequence ID" value="RYJ41574.1"/>
    <property type="molecule type" value="Genomic_DNA"/>
</dbReference>
<proteinExistence type="predicted"/>
<accession>A0A444W6U8</accession>